<dbReference type="PANTHER" id="PTHR33337:SF40">
    <property type="entry name" value="CENP-V_GFA DOMAIN-CONTAINING PROTEIN-RELATED"/>
    <property type="match status" value="1"/>
</dbReference>
<dbReference type="PANTHER" id="PTHR33337">
    <property type="entry name" value="GFA DOMAIN-CONTAINING PROTEIN"/>
    <property type="match status" value="1"/>
</dbReference>
<keyword evidence="2" id="KW-0479">Metal-binding</keyword>
<protein>
    <submittedName>
        <fullName evidence="6">Glutathione-dependent formaldehyde-activating enzyme</fullName>
    </submittedName>
</protein>
<evidence type="ECO:0000256" key="4">
    <source>
        <dbReference type="ARBA" id="ARBA00023239"/>
    </source>
</evidence>
<keyword evidence="4" id="KW-0456">Lyase</keyword>
<name>A0A238LAT1_9RHOB</name>
<dbReference type="AlphaFoldDB" id="A0A238LAT1"/>
<comment type="similarity">
    <text evidence="1">Belongs to the Gfa family.</text>
</comment>
<dbReference type="Proteomes" id="UP000201613">
    <property type="component" value="Unassembled WGS sequence"/>
</dbReference>
<evidence type="ECO:0000256" key="2">
    <source>
        <dbReference type="ARBA" id="ARBA00022723"/>
    </source>
</evidence>
<dbReference type="Pfam" id="PF04828">
    <property type="entry name" value="GFA"/>
    <property type="match status" value="1"/>
</dbReference>
<dbReference type="Gene3D" id="3.90.1590.10">
    <property type="entry name" value="glutathione-dependent formaldehyde- activating enzyme (gfa)"/>
    <property type="match status" value="1"/>
</dbReference>
<proteinExistence type="inferred from homology"/>
<dbReference type="RefSeq" id="WP_093991413.1">
    <property type="nucleotide sequence ID" value="NZ_FXZK01000001.1"/>
</dbReference>
<keyword evidence="7" id="KW-1185">Reference proteome</keyword>
<feature type="domain" description="CENP-V/GFA" evidence="5">
    <location>
        <begin position="4"/>
        <end position="109"/>
    </location>
</feature>
<dbReference type="PROSITE" id="PS51891">
    <property type="entry name" value="CENP_V_GFA"/>
    <property type="match status" value="1"/>
</dbReference>
<reference evidence="7" key="1">
    <citation type="submission" date="2017-05" db="EMBL/GenBank/DDBJ databases">
        <authorList>
            <person name="Rodrigo-Torres L."/>
            <person name="Arahal R. D."/>
            <person name="Lucena T."/>
        </authorList>
    </citation>
    <scope>NUCLEOTIDE SEQUENCE [LARGE SCALE GENOMIC DNA]</scope>
    <source>
        <strain evidence="7">CECT 8899</strain>
    </source>
</reference>
<dbReference type="GO" id="GO:0046872">
    <property type="term" value="F:metal ion binding"/>
    <property type="evidence" value="ECO:0007669"/>
    <property type="project" value="UniProtKB-KW"/>
</dbReference>
<organism evidence="6 7">
    <name type="scientific">Flavimaricola marinus</name>
    <dbReference type="NCBI Taxonomy" id="1819565"/>
    <lineage>
        <taxon>Bacteria</taxon>
        <taxon>Pseudomonadati</taxon>
        <taxon>Pseudomonadota</taxon>
        <taxon>Alphaproteobacteria</taxon>
        <taxon>Rhodobacterales</taxon>
        <taxon>Paracoccaceae</taxon>
        <taxon>Flavimaricola</taxon>
    </lineage>
</organism>
<accession>A0A238LAT1</accession>
<keyword evidence="3" id="KW-0862">Zinc</keyword>
<evidence type="ECO:0000313" key="6">
    <source>
        <dbReference type="EMBL" id="SMY06738.1"/>
    </source>
</evidence>
<gene>
    <name evidence="6" type="ORF">LOM8899_00867</name>
</gene>
<dbReference type="InterPro" id="IPR006913">
    <property type="entry name" value="CENP-V/GFA"/>
</dbReference>
<dbReference type="SUPFAM" id="SSF51316">
    <property type="entry name" value="Mss4-like"/>
    <property type="match status" value="1"/>
</dbReference>
<dbReference type="InterPro" id="IPR011057">
    <property type="entry name" value="Mss4-like_sf"/>
</dbReference>
<dbReference type="EMBL" id="FXZK01000001">
    <property type="protein sequence ID" value="SMY06738.1"/>
    <property type="molecule type" value="Genomic_DNA"/>
</dbReference>
<evidence type="ECO:0000313" key="7">
    <source>
        <dbReference type="Proteomes" id="UP000201613"/>
    </source>
</evidence>
<dbReference type="GO" id="GO:0016846">
    <property type="term" value="F:carbon-sulfur lyase activity"/>
    <property type="evidence" value="ECO:0007669"/>
    <property type="project" value="InterPro"/>
</dbReference>
<dbReference type="OrthoDB" id="9807246at2"/>
<sequence>MESAQGRCLCGQLRYRVDKPPGRTTICHCKFCQRATGGAYMVEPIFDRQDFSVTNGTAKTYTHRSEGSGKLVHIHFCDTCGTKITLTFERFPEIVGLYAGTFDDPNWFDLTPATSKHIFLGVAQRGTIIPAFVNTFVAHATGIDGTPIDPEVFETPHVIGTH</sequence>
<evidence type="ECO:0000256" key="3">
    <source>
        <dbReference type="ARBA" id="ARBA00022833"/>
    </source>
</evidence>
<evidence type="ECO:0000259" key="5">
    <source>
        <dbReference type="PROSITE" id="PS51891"/>
    </source>
</evidence>
<evidence type="ECO:0000256" key="1">
    <source>
        <dbReference type="ARBA" id="ARBA00005495"/>
    </source>
</evidence>